<feature type="region of interest" description="Disordered" evidence="1">
    <location>
        <begin position="310"/>
        <end position="354"/>
    </location>
</feature>
<gene>
    <name evidence="2" type="ORF">FOZ61_003861</name>
</gene>
<dbReference type="OrthoDB" id="10357793at2759"/>
<organism evidence="2 3">
    <name type="scientific">Perkinsus olseni</name>
    <name type="common">Perkinsus atlanticus</name>
    <dbReference type="NCBI Taxonomy" id="32597"/>
    <lineage>
        <taxon>Eukaryota</taxon>
        <taxon>Sar</taxon>
        <taxon>Alveolata</taxon>
        <taxon>Perkinsozoa</taxon>
        <taxon>Perkinsea</taxon>
        <taxon>Perkinsida</taxon>
        <taxon>Perkinsidae</taxon>
        <taxon>Perkinsus</taxon>
    </lineage>
</organism>
<reference evidence="2 3" key="1">
    <citation type="submission" date="2020-04" db="EMBL/GenBank/DDBJ databases">
        <title>Perkinsus olseni comparative genomics.</title>
        <authorList>
            <person name="Bogema D.R."/>
        </authorList>
    </citation>
    <scope>NUCLEOTIDE SEQUENCE [LARGE SCALE GENOMIC DNA]</scope>
    <source>
        <strain evidence="2">ATCC PRA-179</strain>
    </source>
</reference>
<accession>A0A7J6LNT1</accession>
<feature type="compositionally biased region" description="Low complexity" evidence="1">
    <location>
        <begin position="340"/>
        <end position="353"/>
    </location>
</feature>
<evidence type="ECO:0000256" key="1">
    <source>
        <dbReference type="SAM" id="MobiDB-lite"/>
    </source>
</evidence>
<evidence type="ECO:0000313" key="3">
    <source>
        <dbReference type="Proteomes" id="UP000570595"/>
    </source>
</evidence>
<evidence type="ECO:0000313" key="2">
    <source>
        <dbReference type="EMBL" id="KAF4660670.1"/>
    </source>
</evidence>
<dbReference type="Proteomes" id="UP000570595">
    <property type="component" value="Unassembled WGS sequence"/>
</dbReference>
<dbReference type="AlphaFoldDB" id="A0A7J6LNT1"/>
<feature type="region of interest" description="Disordered" evidence="1">
    <location>
        <begin position="250"/>
        <end position="293"/>
    </location>
</feature>
<dbReference type="EMBL" id="JABAHT010000223">
    <property type="protein sequence ID" value="KAF4660670.1"/>
    <property type="molecule type" value="Genomic_DNA"/>
</dbReference>
<comment type="caution">
    <text evidence="2">The sequence shown here is derived from an EMBL/GenBank/DDBJ whole genome shotgun (WGS) entry which is preliminary data.</text>
</comment>
<name>A0A7J6LNT1_PEROL</name>
<feature type="region of interest" description="Disordered" evidence="1">
    <location>
        <begin position="185"/>
        <end position="208"/>
    </location>
</feature>
<sequence length="866" mass="93815">MFTPPSPLFNNPFHKLPTTPIHAQSSYSNAGGMLRIHIERTSAMSSDHTGYTGLDHHSLGSDVMELQLAVHALDLENAALRRRAKERSKALVEAQGKVGKVQSLQEALVEAELLNTGPRTSPSTSVLSPDHGVVSNDLRSIVSLLTKAGQLLQRPKECGALLVEAAESIAAVDDKIRNMVSLGSRMVPPQSATQGTGEGGNDDESVRVRTLEGEVEGLRRKLAEAERMITSSHAREFDLLRAIEGESVRGARVSRATPGKGRGRHTIGSSSSTVDEHHHHSSSPERVSIHDPRPRSSSILVELAQHGVLLPPESSEAVDGAVPRTVSSSRSSDDGDGDNTRTSPSSVASPPSSCTFEDAVASAAATTSIHTAISSPSTWKDRPELIMDYSDSEDDSYNDVNFWRVSPMVFLPQDDAHQAKACKEEAGGNDNTHTDNDDNSLNNSTGDVVLVEQHVQPPRDQCCLIPKDAYQLVVARDFSGKAAEASSVLLADALNRLTDNCLYLAGDGPRLSKVAERAAELRKELMAAQKELEGVSGPYDDYFVQQWKRSVVNQVKAEVDMADIELEKQGQDKDLLEQYTGTSQVDSQLVVPKQFEVKATRSSDTATTATTCGSLLNLLATGAYDGGDGRDASLPKHSVAFRIVSDRITEGHGKVNVPVSGREVPLRKYKFEVSISGKVIKNACVAWDGCEWSPADGVTDDDYCNVNGDGDESAVELKSDQGIATLEYACVLQTLNKIASVYHVLDQARDTSSQLNTAVALLESLSLGKCQCFPVYYNGTYLARLHIAARHVVHDGPWARRLSDEIRARCACFLACDLRQLIPDDTRCPCTIDGMVDQVKRSTRGVPSDDLTSAERRLLDLVERSF</sequence>
<proteinExistence type="predicted"/>
<protein>
    <submittedName>
        <fullName evidence="2">Uncharacterized protein</fullName>
    </submittedName>
</protein>